<dbReference type="Proteomes" id="UP000283895">
    <property type="component" value="Unassembled WGS sequence"/>
</dbReference>
<keyword evidence="4" id="KW-1185">Reference proteome</keyword>
<gene>
    <name evidence="3" type="ORF">VMCG_06578</name>
</gene>
<accession>A0A423W721</accession>
<sequence length="647" mass="71333">MILKRPDLRPPRLNIIHRDARRATTGYIFASPAFSGQYRPDSGPYIFDTINGTLIWSGISAASGAEHSNVQGLHLCLYKENPHLCFWRGQQRDGHGGGVGVIMSQDYTVVKTISSTSSQTGVDLHEFHLTPDNTALITTYQPRFIEGLWVLDSCFEEIPVDSNPEEQTHFQWCASDHVSLDENSHRKDLSSNHKGKTPDRAWDYVHLNSIDKSPAGDYLVSARNLDCIMLVSGVDGHILWRLGGGKSSNFTLDGDAHFARQHDARFVSGLGIGSGVTTISLFNNRNDGVNLKSHPSGGLVLELNHTSATAKRVSDYGRITLPKSESGDSNKKVKEFISSNGMGNLQTLPNGHVLTNFGQHGAMAEYPHEGGDPMFYANLLPPPDSLSASPLDWKAINYRTFLYPFDSNGQGQWTGQPTTPPDLWSYARTPTTAQSFYVSWNGDTRTETYRFWVSDDDSDDPTSYSSSSSLSSQPPAHESFQQAGSWPRDRGSFETNFTAEGTSHPWAFAEALDAGGVSLANSTKVRTYVPPEGDREACGELHCFPMRLRDEDLVPLDEYSAAMGFGAGDGGERAGKGTVGHRVLGMLEHVFALVGLGLCAWWVLRRVCNGWRELRREYDPVVVDRAETRVMIARGHYSGVGQRRLQA</sequence>
<dbReference type="InterPro" id="IPR053143">
    <property type="entry name" value="Arylsulfate_ST"/>
</dbReference>
<keyword evidence="2" id="KW-0812">Transmembrane</keyword>
<dbReference type="OrthoDB" id="5427350at2759"/>
<evidence type="ECO:0000256" key="1">
    <source>
        <dbReference type="SAM" id="MobiDB-lite"/>
    </source>
</evidence>
<comment type="caution">
    <text evidence="3">The sequence shown here is derived from an EMBL/GenBank/DDBJ whole genome shotgun (WGS) entry which is preliminary data.</text>
</comment>
<keyword evidence="2" id="KW-1133">Transmembrane helix</keyword>
<reference evidence="3 4" key="1">
    <citation type="submission" date="2015-09" db="EMBL/GenBank/DDBJ databases">
        <title>Host preference determinants of Valsa canker pathogens revealed by comparative genomics.</title>
        <authorList>
            <person name="Yin Z."/>
            <person name="Huang L."/>
        </authorList>
    </citation>
    <scope>NUCLEOTIDE SEQUENCE [LARGE SCALE GENOMIC DNA]</scope>
    <source>
        <strain evidence="3 4">03-1</strain>
    </source>
</reference>
<evidence type="ECO:0000256" key="2">
    <source>
        <dbReference type="SAM" id="Phobius"/>
    </source>
</evidence>
<organism evidence="3 4">
    <name type="scientific">Cytospora schulzeri</name>
    <dbReference type="NCBI Taxonomy" id="448051"/>
    <lineage>
        <taxon>Eukaryota</taxon>
        <taxon>Fungi</taxon>
        <taxon>Dikarya</taxon>
        <taxon>Ascomycota</taxon>
        <taxon>Pezizomycotina</taxon>
        <taxon>Sordariomycetes</taxon>
        <taxon>Sordariomycetidae</taxon>
        <taxon>Diaporthales</taxon>
        <taxon>Cytosporaceae</taxon>
        <taxon>Cytospora</taxon>
    </lineage>
</organism>
<feature type="region of interest" description="Disordered" evidence="1">
    <location>
        <begin position="456"/>
        <end position="496"/>
    </location>
</feature>
<dbReference type="InterPro" id="IPR039535">
    <property type="entry name" value="ASST-like"/>
</dbReference>
<evidence type="ECO:0000313" key="3">
    <source>
        <dbReference type="EMBL" id="ROV99135.1"/>
    </source>
</evidence>
<feature type="transmembrane region" description="Helical" evidence="2">
    <location>
        <begin position="583"/>
        <end position="604"/>
    </location>
</feature>
<evidence type="ECO:0000313" key="4">
    <source>
        <dbReference type="Proteomes" id="UP000283895"/>
    </source>
</evidence>
<name>A0A423W721_9PEZI</name>
<evidence type="ECO:0008006" key="5">
    <source>
        <dbReference type="Google" id="ProtNLM"/>
    </source>
</evidence>
<dbReference type="EMBL" id="LKEA01000024">
    <property type="protein sequence ID" value="ROV99135.1"/>
    <property type="molecule type" value="Genomic_DNA"/>
</dbReference>
<keyword evidence="2" id="KW-0472">Membrane</keyword>
<dbReference type="AlphaFoldDB" id="A0A423W721"/>
<feature type="compositionally biased region" description="Low complexity" evidence="1">
    <location>
        <begin position="461"/>
        <end position="472"/>
    </location>
</feature>
<protein>
    <recommendedName>
        <fullName evidence="5">ASST-domain-containing protein</fullName>
    </recommendedName>
</protein>
<dbReference type="Pfam" id="PF14269">
    <property type="entry name" value="Arylsulfotran_2"/>
    <property type="match status" value="1"/>
</dbReference>
<dbReference type="PANTHER" id="PTHR35340">
    <property type="entry name" value="PQQ ENZYME REPEAT PROTEIN-RELATED"/>
    <property type="match status" value="1"/>
</dbReference>
<dbReference type="PANTHER" id="PTHR35340:SF9">
    <property type="entry name" value="ASST-DOMAIN-CONTAINING PROTEIN"/>
    <property type="match status" value="1"/>
</dbReference>
<proteinExistence type="predicted"/>